<name>A0A067D1V1_CITSI</name>
<evidence type="ECO:0000256" key="1">
    <source>
        <dbReference type="SAM" id="SignalP"/>
    </source>
</evidence>
<dbReference type="AlphaFoldDB" id="A0A067D1V1"/>
<sequence length="74" mass="8549">MSGYVSKCILVLLLKMILELYFMSLSGVDLRSSLECPSSIILLWEALHDFHLFSNEEKCMPICSQIYQSQYLLL</sequence>
<evidence type="ECO:0000313" key="2">
    <source>
        <dbReference type="EMBL" id="KDO36964.1"/>
    </source>
</evidence>
<reference evidence="2 3" key="1">
    <citation type="submission" date="2014-04" db="EMBL/GenBank/DDBJ databases">
        <authorList>
            <consortium name="International Citrus Genome Consortium"/>
            <person name="Gmitter F."/>
            <person name="Chen C."/>
            <person name="Farmerie W."/>
            <person name="Harkins T."/>
            <person name="Desany B."/>
            <person name="Mohiuddin M."/>
            <person name="Kodira C."/>
            <person name="Borodovsky M."/>
            <person name="Lomsadze A."/>
            <person name="Burns P."/>
            <person name="Jenkins J."/>
            <person name="Prochnik S."/>
            <person name="Shu S."/>
            <person name="Chapman J."/>
            <person name="Pitluck S."/>
            <person name="Schmutz J."/>
            <person name="Rokhsar D."/>
        </authorList>
    </citation>
    <scope>NUCLEOTIDE SEQUENCE</scope>
</reference>
<accession>A0A067D1V1</accession>
<protein>
    <submittedName>
        <fullName evidence="2">Uncharacterized protein</fullName>
    </submittedName>
</protein>
<keyword evidence="3" id="KW-1185">Reference proteome</keyword>
<feature type="chain" id="PRO_5001638298" evidence="1">
    <location>
        <begin position="28"/>
        <end position="74"/>
    </location>
</feature>
<organism evidence="2 3">
    <name type="scientific">Citrus sinensis</name>
    <name type="common">Sweet orange</name>
    <name type="synonym">Citrus aurantium var. sinensis</name>
    <dbReference type="NCBI Taxonomy" id="2711"/>
    <lineage>
        <taxon>Eukaryota</taxon>
        <taxon>Viridiplantae</taxon>
        <taxon>Streptophyta</taxon>
        <taxon>Embryophyta</taxon>
        <taxon>Tracheophyta</taxon>
        <taxon>Spermatophyta</taxon>
        <taxon>Magnoliopsida</taxon>
        <taxon>eudicotyledons</taxon>
        <taxon>Gunneridae</taxon>
        <taxon>Pentapetalae</taxon>
        <taxon>rosids</taxon>
        <taxon>malvids</taxon>
        <taxon>Sapindales</taxon>
        <taxon>Rutaceae</taxon>
        <taxon>Aurantioideae</taxon>
        <taxon>Citrus</taxon>
    </lineage>
</organism>
<gene>
    <name evidence="2" type="ORF">CISIN_1g035074mg</name>
</gene>
<dbReference type="Proteomes" id="UP000027120">
    <property type="component" value="Unassembled WGS sequence"/>
</dbReference>
<proteinExistence type="predicted"/>
<keyword evidence="1" id="KW-0732">Signal</keyword>
<dbReference type="EMBL" id="KK792437">
    <property type="protein sequence ID" value="KDO36964.1"/>
    <property type="molecule type" value="Genomic_DNA"/>
</dbReference>
<feature type="signal peptide" evidence="1">
    <location>
        <begin position="1"/>
        <end position="27"/>
    </location>
</feature>
<evidence type="ECO:0000313" key="3">
    <source>
        <dbReference type="Proteomes" id="UP000027120"/>
    </source>
</evidence>